<feature type="region of interest" description="Disordered" evidence="2">
    <location>
        <begin position="198"/>
        <end position="234"/>
    </location>
</feature>
<dbReference type="PANTHER" id="PTHR22504:SF0">
    <property type="entry name" value="REPRESSOR OF RNA POLYMERASE III TRANSCRIPTION MAF1 HOMOLOG"/>
    <property type="match status" value="1"/>
</dbReference>
<dbReference type="GO" id="GO:0016480">
    <property type="term" value="P:negative regulation of transcription by RNA polymerase III"/>
    <property type="evidence" value="ECO:0007669"/>
    <property type="project" value="UniProtKB-UniRule"/>
</dbReference>
<protein>
    <recommendedName>
        <fullName evidence="1">Repressor of RNA polymerase III transcription</fullName>
    </recommendedName>
</protein>
<dbReference type="InterPro" id="IPR015257">
    <property type="entry name" value="Maf1"/>
</dbReference>
<evidence type="ECO:0000313" key="3">
    <source>
        <dbReference type="EMBL" id="CAD8283971.1"/>
    </source>
</evidence>
<dbReference type="FunFam" id="3.40.1000.50:FF:000003">
    <property type="entry name" value="Repressor of RNA polymerase III transcription MAF1"/>
    <property type="match status" value="1"/>
</dbReference>
<dbReference type="GO" id="GO:0000994">
    <property type="term" value="F:RNA polymerase III core binding"/>
    <property type="evidence" value="ECO:0007669"/>
    <property type="project" value="TreeGrafter"/>
</dbReference>
<organism evidence="3">
    <name type="scientific">Chlamydomonas euryale</name>
    <dbReference type="NCBI Taxonomy" id="1486919"/>
    <lineage>
        <taxon>Eukaryota</taxon>
        <taxon>Viridiplantae</taxon>
        <taxon>Chlorophyta</taxon>
        <taxon>core chlorophytes</taxon>
        <taxon>Chlorophyceae</taxon>
        <taxon>CS clade</taxon>
        <taxon>Chlamydomonadales</taxon>
        <taxon>Chlamydomonadaceae</taxon>
        <taxon>Chlamydomonas</taxon>
    </lineage>
</organism>
<dbReference type="InterPro" id="IPR038564">
    <property type="entry name" value="Maf1_sf"/>
</dbReference>
<reference evidence="3" key="1">
    <citation type="submission" date="2021-01" db="EMBL/GenBank/DDBJ databases">
        <authorList>
            <person name="Corre E."/>
            <person name="Pelletier E."/>
            <person name="Niang G."/>
            <person name="Scheremetjew M."/>
            <person name="Finn R."/>
            <person name="Kale V."/>
            <person name="Holt S."/>
            <person name="Cochrane G."/>
            <person name="Meng A."/>
            <person name="Brown T."/>
            <person name="Cohen L."/>
        </authorList>
    </citation>
    <scope>NUCLEOTIDE SEQUENCE</scope>
    <source>
        <strain evidence="3">CCMP219</strain>
    </source>
</reference>
<comment type="similarity">
    <text evidence="1">Belongs to the MAF1 family.</text>
</comment>
<dbReference type="PIRSF" id="PIRSF037240">
    <property type="entry name" value="RNA_polIII_Trep_MAF1"/>
    <property type="match status" value="1"/>
</dbReference>
<dbReference type="EMBL" id="HBEC01008718">
    <property type="protein sequence ID" value="CAD8283971.1"/>
    <property type="molecule type" value="Transcribed_RNA"/>
</dbReference>
<dbReference type="Gene3D" id="3.40.1000.50">
    <property type="entry name" value="Repressor of RNA polymerase III transcription Maf1"/>
    <property type="match status" value="1"/>
</dbReference>
<keyword evidence="1" id="KW-0678">Repressor</keyword>
<sequence>MKFLDLAPLARINTFLDHVDVGDYVVYGNLEAYSCKLAGLDKKLSKSLDQEVQTGSSPLEMSRSPVGPLAESSSRKTLIYLILTLNHIYPDYDFSLLRAHHFLKEDGLSKTEEAVDSHLLEVSKVWSSTPGLGESPFLECLWSSIDEAIGLKDCDVYCYKADMESDPFGDIACVWSFSYFFYNKKMKRILYLSCRAKSKASAGDEDTEDVSRGYYEGDSDADEKYGMANDMEDI</sequence>
<gene>
    <name evidence="3" type="ORF">CEUR00632_LOCUS4006</name>
</gene>
<evidence type="ECO:0000256" key="2">
    <source>
        <dbReference type="SAM" id="MobiDB-lite"/>
    </source>
</evidence>
<name>A0A7R9V3N5_9CHLO</name>
<keyword evidence="1" id="KW-0539">Nucleus</keyword>
<dbReference type="PANTHER" id="PTHR22504">
    <property type="entry name" value="REPRESSOR OF RNA POLYMERASE III TRANSCRIPTION MAF1"/>
    <property type="match status" value="1"/>
</dbReference>
<comment type="subcellular location">
    <subcellularLocation>
        <location evidence="1">Nucleus</location>
    </subcellularLocation>
</comment>
<dbReference type="Pfam" id="PF09174">
    <property type="entry name" value="Maf1"/>
    <property type="match status" value="1"/>
</dbReference>
<proteinExistence type="inferred from homology"/>
<dbReference type="GO" id="GO:0005634">
    <property type="term" value="C:nucleus"/>
    <property type="evidence" value="ECO:0007669"/>
    <property type="project" value="UniProtKB-SubCell"/>
</dbReference>
<keyword evidence="1" id="KW-0804">Transcription</keyword>
<evidence type="ECO:0000256" key="1">
    <source>
        <dbReference type="PIRNR" id="PIRNR037240"/>
    </source>
</evidence>
<accession>A0A7R9V3N5</accession>
<keyword evidence="1" id="KW-0805">Transcription regulation</keyword>
<dbReference type="AlphaFoldDB" id="A0A7R9V3N5"/>